<evidence type="ECO:0000256" key="5">
    <source>
        <dbReference type="ARBA" id="ARBA00022882"/>
    </source>
</evidence>
<accession>A0ABN9GKG8</accession>
<name>A0ABN9GKG8_9NEOB</name>
<keyword evidence="4 12" id="KW-0812">Transmembrane</keyword>
<evidence type="ECO:0000256" key="4">
    <source>
        <dbReference type="ARBA" id="ARBA00022692"/>
    </source>
</evidence>
<dbReference type="Pfam" id="PF01007">
    <property type="entry name" value="IRK"/>
    <property type="match status" value="1"/>
</dbReference>
<evidence type="ECO:0000256" key="9">
    <source>
        <dbReference type="ARBA" id="ARBA00023136"/>
    </source>
</evidence>
<dbReference type="InterPro" id="IPR014756">
    <property type="entry name" value="Ig_E-set"/>
</dbReference>
<keyword evidence="6 12" id="KW-0630">Potassium</keyword>
<dbReference type="InterPro" id="IPR013518">
    <property type="entry name" value="K_chnl_inward-rec_Kir_cyto"/>
</dbReference>
<sequence>MPTLNTEARPGKARFVAKNGACNVAHKNIREQGRFLQDVFTTMVDLRWQHSLLIFTMTFICSWMLFAMGWWLIAFAHGDLDPKRSNSTPCVTNIQSFTSAFLFSIEVQVTIGFGGRMVTEQCPLAITILIIQNISGLIINAVMLGCIFMKTAQANRRAETLIFSKHAVIACRDGKYRFMFRIGDLRKSMIISASIKIQVVKKTTTTEGEVIPISQVDIQVENPVGTNSIFLVSPLIISHTIDEKSPLYNFSAYDICQQDLEVVALLEGVVETTGITTQARTSYLPEEILWGRRFVPIVTEEEGRYSVDYSKFGNTVKIHGPLCSAKDLMEGRNQPISQGGHPSRMLKRRKVERHEPSISEKKMPRDTSPHDSFSDS</sequence>
<dbReference type="InterPro" id="IPR041647">
    <property type="entry name" value="IRK_C"/>
</dbReference>
<evidence type="ECO:0000256" key="12">
    <source>
        <dbReference type="RuleBase" id="RU003822"/>
    </source>
</evidence>
<dbReference type="PIRSF" id="PIRSF005465">
    <property type="entry name" value="GIRK_kir"/>
    <property type="match status" value="1"/>
</dbReference>
<evidence type="ECO:0000256" key="6">
    <source>
        <dbReference type="ARBA" id="ARBA00022958"/>
    </source>
</evidence>
<dbReference type="PANTHER" id="PTHR11767:SF55">
    <property type="entry name" value="KIR6.3 PROTEIN"/>
    <property type="match status" value="1"/>
</dbReference>
<evidence type="ECO:0000313" key="17">
    <source>
        <dbReference type="EMBL" id="CAI9608028.1"/>
    </source>
</evidence>
<evidence type="ECO:0000256" key="13">
    <source>
        <dbReference type="SAM" id="MobiDB-lite"/>
    </source>
</evidence>
<keyword evidence="7 14" id="KW-1133">Transmembrane helix</keyword>
<dbReference type="Gene3D" id="1.10.287.70">
    <property type="match status" value="1"/>
</dbReference>
<dbReference type="InterPro" id="IPR040445">
    <property type="entry name" value="Kir_TM"/>
</dbReference>
<keyword evidence="9 14" id="KW-0472">Membrane</keyword>
<organism evidence="17 18">
    <name type="scientific">Staurois parvus</name>
    <dbReference type="NCBI Taxonomy" id="386267"/>
    <lineage>
        <taxon>Eukaryota</taxon>
        <taxon>Metazoa</taxon>
        <taxon>Chordata</taxon>
        <taxon>Craniata</taxon>
        <taxon>Vertebrata</taxon>
        <taxon>Euteleostomi</taxon>
        <taxon>Amphibia</taxon>
        <taxon>Batrachia</taxon>
        <taxon>Anura</taxon>
        <taxon>Neobatrachia</taxon>
        <taxon>Ranoidea</taxon>
        <taxon>Ranidae</taxon>
        <taxon>Staurois</taxon>
    </lineage>
</organism>
<dbReference type="InterPro" id="IPR016449">
    <property type="entry name" value="K_chnl_inward-rec_Kir"/>
</dbReference>
<evidence type="ECO:0000313" key="18">
    <source>
        <dbReference type="Proteomes" id="UP001162483"/>
    </source>
</evidence>
<evidence type="ECO:0000256" key="11">
    <source>
        <dbReference type="ARBA" id="ARBA00034430"/>
    </source>
</evidence>
<keyword evidence="18" id="KW-1185">Reference proteome</keyword>
<dbReference type="SUPFAM" id="SSF81296">
    <property type="entry name" value="E set domains"/>
    <property type="match status" value="1"/>
</dbReference>
<evidence type="ECO:0000256" key="1">
    <source>
        <dbReference type="ARBA" id="ARBA00004141"/>
    </source>
</evidence>
<dbReference type="EMBL" id="CATNWA010018541">
    <property type="protein sequence ID" value="CAI9608028.1"/>
    <property type="molecule type" value="Genomic_DNA"/>
</dbReference>
<dbReference type="Gene3D" id="2.60.40.1400">
    <property type="entry name" value="G protein-activated inward rectifier potassium channel 1"/>
    <property type="match status" value="1"/>
</dbReference>
<keyword evidence="10 12" id="KW-0407">Ion channel</keyword>
<feature type="region of interest" description="Disordered" evidence="13">
    <location>
        <begin position="331"/>
        <end position="376"/>
    </location>
</feature>
<evidence type="ECO:0000256" key="7">
    <source>
        <dbReference type="ARBA" id="ARBA00022989"/>
    </source>
</evidence>
<feature type="domain" description="Inward rectifier potassium channel C-terminal" evidence="16">
    <location>
        <begin position="161"/>
        <end position="330"/>
    </location>
</feature>
<keyword evidence="2 12" id="KW-0813">Transport</keyword>
<evidence type="ECO:0000256" key="3">
    <source>
        <dbReference type="ARBA" id="ARBA00022538"/>
    </source>
</evidence>
<keyword evidence="8 12" id="KW-0406">Ion transport</keyword>
<dbReference type="PRINTS" id="PR01320">
    <property type="entry name" value="KIRCHANNEL"/>
</dbReference>
<dbReference type="Pfam" id="PF17655">
    <property type="entry name" value="IRK_C"/>
    <property type="match status" value="1"/>
</dbReference>
<dbReference type="SUPFAM" id="SSF81324">
    <property type="entry name" value="Voltage-gated potassium channels"/>
    <property type="match status" value="1"/>
</dbReference>
<feature type="compositionally biased region" description="Basic and acidic residues" evidence="13">
    <location>
        <begin position="352"/>
        <end position="376"/>
    </location>
</feature>
<reference evidence="17" key="1">
    <citation type="submission" date="2023-05" db="EMBL/GenBank/DDBJ databases">
        <authorList>
            <person name="Stuckert A."/>
        </authorList>
    </citation>
    <scope>NUCLEOTIDE SEQUENCE</scope>
</reference>
<protein>
    <recommendedName>
        <fullName evidence="19">ATP-sensitive inward rectifier potassium channel 11</fullName>
    </recommendedName>
</protein>
<feature type="transmembrane region" description="Helical" evidence="14">
    <location>
        <begin position="52"/>
        <end position="73"/>
    </location>
</feature>
<evidence type="ECO:0000256" key="2">
    <source>
        <dbReference type="ARBA" id="ARBA00022448"/>
    </source>
</evidence>
<keyword evidence="5 12" id="KW-0851">Voltage-gated channel</keyword>
<keyword evidence="3 12" id="KW-0633">Potassium transport</keyword>
<comment type="catalytic activity">
    <reaction evidence="11">
        <text>K(+)(in) = K(+)(out)</text>
        <dbReference type="Rhea" id="RHEA:29463"/>
        <dbReference type="ChEBI" id="CHEBI:29103"/>
    </reaction>
</comment>
<feature type="domain" description="Potassium channel inwardly rectifying transmembrane" evidence="15">
    <location>
        <begin position="16"/>
        <end position="153"/>
    </location>
</feature>
<evidence type="ECO:0008006" key="19">
    <source>
        <dbReference type="Google" id="ProtNLM"/>
    </source>
</evidence>
<feature type="transmembrane region" description="Helical" evidence="14">
    <location>
        <begin position="124"/>
        <end position="148"/>
    </location>
</feature>
<evidence type="ECO:0000259" key="15">
    <source>
        <dbReference type="Pfam" id="PF01007"/>
    </source>
</evidence>
<comment type="similarity">
    <text evidence="12">Belongs to the inward rectifier-type potassium channel (TC 1.A.2.1) family.</text>
</comment>
<gene>
    <name evidence="17" type="ORF">SPARVUS_LOCUS14037406</name>
</gene>
<evidence type="ECO:0000256" key="8">
    <source>
        <dbReference type="ARBA" id="ARBA00023065"/>
    </source>
</evidence>
<evidence type="ECO:0000259" key="16">
    <source>
        <dbReference type="Pfam" id="PF17655"/>
    </source>
</evidence>
<proteinExistence type="inferred from homology"/>
<evidence type="ECO:0000256" key="14">
    <source>
        <dbReference type="SAM" id="Phobius"/>
    </source>
</evidence>
<dbReference type="Proteomes" id="UP001162483">
    <property type="component" value="Unassembled WGS sequence"/>
</dbReference>
<evidence type="ECO:0000256" key="10">
    <source>
        <dbReference type="ARBA" id="ARBA00023303"/>
    </source>
</evidence>
<comment type="subcellular location">
    <subcellularLocation>
        <location evidence="1 12">Membrane</location>
        <topology evidence="1 12">Multi-pass membrane protein</topology>
    </subcellularLocation>
</comment>
<comment type="caution">
    <text evidence="17">The sequence shown here is derived from an EMBL/GenBank/DDBJ whole genome shotgun (WGS) entry which is preliminary data.</text>
</comment>
<dbReference type="PANTHER" id="PTHR11767">
    <property type="entry name" value="INWARD RECTIFIER POTASSIUM CHANNEL"/>
    <property type="match status" value="1"/>
</dbReference>